<dbReference type="SMART" id="SM00066">
    <property type="entry name" value="GAL4"/>
    <property type="match status" value="1"/>
</dbReference>
<name>A0A0D2ES57_CLAB1</name>
<dbReference type="PROSITE" id="PS50048">
    <property type="entry name" value="ZN2_CY6_FUNGAL_2"/>
    <property type="match status" value="1"/>
</dbReference>
<evidence type="ECO:0000256" key="4">
    <source>
        <dbReference type="ARBA" id="ARBA00023163"/>
    </source>
</evidence>
<evidence type="ECO:0000313" key="8">
    <source>
        <dbReference type="EMBL" id="KIW92741.1"/>
    </source>
</evidence>
<protein>
    <recommendedName>
        <fullName evidence="7">Zn(2)-C6 fungal-type domain-containing protein</fullName>
    </recommendedName>
</protein>
<dbReference type="InterPro" id="IPR007219">
    <property type="entry name" value="XnlR_reg_dom"/>
</dbReference>
<dbReference type="SMART" id="SM00906">
    <property type="entry name" value="Fungal_trans"/>
    <property type="match status" value="1"/>
</dbReference>
<feature type="compositionally biased region" description="Basic residues" evidence="6">
    <location>
        <begin position="53"/>
        <end position="64"/>
    </location>
</feature>
<feature type="region of interest" description="Disordered" evidence="6">
    <location>
        <begin position="171"/>
        <end position="194"/>
    </location>
</feature>
<keyword evidence="9" id="KW-1185">Reference proteome</keyword>
<sequence>MATTHLPPPETLTKRAGRACLTCRSRKIRCNVEERGPPCSNCLTDDVHCQTARSKRGKKPRPRLKTNNQRHAGPKHGAIIPDVGALDGCSGPIIAPSCRGRVSPTHTTGWLDDSVDMDMLSQSCIQATTAPEQSSATAQLDARFLHQELSYASLVDKEAVHNRMNNNAALTPQSLTAVSQPSPSSAPSLRTTHDSLPDIVTPLSQSLGVDDINYLRLKGALDLPSAGFLKALLTAYIQFVHPYMPTIDLSAIRGALNGESASIGILPLQAIVFASVPFVDTSEIQRAGFNSRRACRKAFYERTRLLYDHDVETDKLAIIQAVLLMAYWSEYPGDNRGAWYWMGIAITLAQTLGMHRKAEYKVQSQESKLHKRVWWSCFIRDRMLAIAMGRPLRIKEAEFDTPALTLEDFDIVDLSSTSEKVLLTMVDQIALAQMCIKSTELCKLGAEVLELHFSVLPSEKSTSTAKGDNGSTATMMFLKSSTSNEQLVQRYDEELQAWYKTLPASCVYRAQAGQEGYSPCVITNAASLHITFWSVVSALHRPQLRNKDKALSVKRVEEAAIEVSRVDREMHKSQLDRYLPATAGIPFQFTAFITHTKRLESQTTSDVTTEILASLFFCIKVLETSREAFPGGDAGGDFLTYIAIMANVTLLFNQESKLWGVEYRGVHYSPGSRQLNLASSCFGADFGEASPLPQHHQHQHSQQQQQQPQQTPPDTVPSTNQEPCKNGRVDTAQNSAQLFASFDNTNLIDRASLVDVLPTCNIDYDHSFAMLVNLEYLGDVEMVG</sequence>
<keyword evidence="4" id="KW-0804">Transcription</keyword>
<evidence type="ECO:0000256" key="6">
    <source>
        <dbReference type="SAM" id="MobiDB-lite"/>
    </source>
</evidence>
<gene>
    <name evidence="8" type="ORF">Z519_06589</name>
</gene>
<evidence type="ECO:0000256" key="2">
    <source>
        <dbReference type="ARBA" id="ARBA00023015"/>
    </source>
</evidence>
<feature type="domain" description="Zn(2)-C6 fungal-type" evidence="7">
    <location>
        <begin position="19"/>
        <end position="51"/>
    </location>
</feature>
<evidence type="ECO:0000256" key="5">
    <source>
        <dbReference type="ARBA" id="ARBA00023242"/>
    </source>
</evidence>
<keyword evidence="5" id="KW-0539">Nucleus</keyword>
<dbReference type="GO" id="GO:0003677">
    <property type="term" value="F:DNA binding"/>
    <property type="evidence" value="ECO:0007669"/>
    <property type="project" value="UniProtKB-KW"/>
</dbReference>
<dbReference type="GO" id="GO:0006351">
    <property type="term" value="P:DNA-templated transcription"/>
    <property type="evidence" value="ECO:0007669"/>
    <property type="project" value="InterPro"/>
</dbReference>
<proteinExistence type="predicted"/>
<dbReference type="PANTHER" id="PTHR47425:SF2">
    <property type="entry name" value="FARB-RELATED"/>
    <property type="match status" value="1"/>
</dbReference>
<dbReference type="CDD" id="cd12148">
    <property type="entry name" value="fungal_TF_MHR"/>
    <property type="match status" value="1"/>
</dbReference>
<dbReference type="RefSeq" id="XP_016619410.1">
    <property type="nucleotide sequence ID" value="XM_016764328.1"/>
</dbReference>
<evidence type="ECO:0000259" key="7">
    <source>
        <dbReference type="PROSITE" id="PS50048"/>
    </source>
</evidence>
<feature type="region of interest" description="Disordered" evidence="6">
    <location>
        <begin position="51"/>
        <end position="77"/>
    </location>
</feature>
<keyword evidence="1" id="KW-0479">Metal-binding</keyword>
<dbReference type="PROSITE" id="PS00463">
    <property type="entry name" value="ZN2_CY6_FUNGAL_1"/>
    <property type="match status" value="1"/>
</dbReference>
<keyword evidence="3" id="KW-0238">DNA-binding</keyword>
<dbReference type="Pfam" id="PF04082">
    <property type="entry name" value="Fungal_trans"/>
    <property type="match status" value="1"/>
</dbReference>
<dbReference type="CDD" id="cd00067">
    <property type="entry name" value="GAL4"/>
    <property type="match status" value="1"/>
</dbReference>
<dbReference type="InterPro" id="IPR001138">
    <property type="entry name" value="Zn2Cys6_DnaBD"/>
</dbReference>
<feature type="compositionally biased region" description="Low complexity" evidence="6">
    <location>
        <begin position="700"/>
        <end position="709"/>
    </location>
</feature>
<dbReference type="VEuPathDB" id="FungiDB:Z519_06589"/>
<keyword evidence="2" id="KW-0805">Transcription regulation</keyword>
<accession>A0A0D2ES57</accession>
<dbReference type="GO" id="GO:0000981">
    <property type="term" value="F:DNA-binding transcription factor activity, RNA polymerase II-specific"/>
    <property type="evidence" value="ECO:0007669"/>
    <property type="project" value="InterPro"/>
</dbReference>
<reference evidence="8" key="1">
    <citation type="submission" date="2015-01" db="EMBL/GenBank/DDBJ databases">
        <title>The Genome Sequence of Cladophialophora bantiana CBS 173.52.</title>
        <authorList>
            <consortium name="The Broad Institute Genomics Platform"/>
            <person name="Cuomo C."/>
            <person name="de Hoog S."/>
            <person name="Gorbushina A."/>
            <person name="Stielow B."/>
            <person name="Teixiera M."/>
            <person name="Abouelleil A."/>
            <person name="Chapman S.B."/>
            <person name="Priest M."/>
            <person name="Young S.K."/>
            <person name="Wortman J."/>
            <person name="Nusbaum C."/>
            <person name="Birren B."/>
        </authorList>
    </citation>
    <scope>NUCLEOTIDE SEQUENCE [LARGE SCALE GENOMIC DNA]</scope>
    <source>
        <strain evidence="8">CBS 173.52</strain>
    </source>
</reference>
<dbReference type="Proteomes" id="UP000053789">
    <property type="component" value="Unassembled WGS sequence"/>
</dbReference>
<feature type="region of interest" description="Disordered" evidence="6">
    <location>
        <begin position="691"/>
        <end position="728"/>
    </location>
</feature>
<dbReference type="GO" id="GO:0008270">
    <property type="term" value="F:zinc ion binding"/>
    <property type="evidence" value="ECO:0007669"/>
    <property type="project" value="InterPro"/>
</dbReference>
<dbReference type="InterPro" id="IPR036864">
    <property type="entry name" value="Zn2-C6_fun-type_DNA-bd_sf"/>
</dbReference>
<organism evidence="8 9">
    <name type="scientific">Cladophialophora bantiana (strain ATCC 10958 / CBS 173.52 / CDC B-1940 / NIH 8579)</name>
    <name type="common">Xylohypha bantiana</name>
    <dbReference type="NCBI Taxonomy" id="1442370"/>
    <lineage>
        <taxon>Eukaryota</taxon>
        <taxon>Fungi</taxon>
        <taxon>Dikarya</taxon>
        <taxon>Ascomycota</taxon>
        <taxon>Pezizomycotina</taxon>
        <taxon>Eurotiomycetes</taxon>
        <taxon>Chaetothyriomycetidae</taxon>
        <taxon>Chaetothyriales</taxon>
        <taxon>Herpotrichiellaceae</taxon>
        <taxon>Cladophialophora</taxon>
    </lineage>
</organism>
<dbReference type="SUPFAM" id="SSF57701">
    <property type="entry name" value="Zn2/Cys6 DNA-binding domain"/>
    <property type="match status" value="1"/>
</dbReference>
<dbReference type="OrthoDB" id="4451586at2759"/>
<evidence type="ECO:0000256" key="3">
    <source>
        <dbReference type="ARBA" id="ARBA00023125"/>
    </source>
</evidence>
<dbReference type="InterPro" id="IPR052761">
    <property type="entry name" value="Fungal_Detox/Toxin_TFs"/>
</dbReference>
<dbReference type="GeneID" id="27699517"/>
<dbReference type="EMBL" id="KN846988">
    <property type="protein sequence ID" value="KIW92741.1"/>
    <property type="molecule type" value="Genomic_DNA"/>
</dbReference>
<dbReference type="Gene3D" id="4.10.240.10">
    <property type="entry name" value="Zn(2)-C6 fungal-type DNA-binding domain"/>
    <property type="match status" value="1"/>
</dbReference>
<dbReference type="HOGENOM" id="CLU_006329_1_4_1"/>
<dbReference type="PANTHER" id="PTHR47425">
    <property type="entry name" value="FARB-RELATED"/>
    <property type="match status" value="1"/>
</dbReference>
<feature type="compositionally biased region" description="Low complexity" evidence="6">
    <location>
        <begin position="179"/>
        <end position="188"/>
    </location>
</feature>
<dbReference type="AlphaFoldDB" id="A0A0D2ES57"/>
<evidence type="ECO:0000313" key="9">
    <source>
        <dbReference type="Proteomes" id="UP000053789"/>
    </source>
</evidence>
<dbReference type="Pfam" id="PF00172">
    <property type="entry name" value="Zn_clus"/>
    <property type="match status" value="1"/>
</dbReference>
<evidence type="ECO:0000256" key="1">
    <source>
        <dbReference type="ARBA" id="ARBA00022723"/>
    </source>
</evidence>